<dbReference type="Gene3D" id="2.102.10.10">
    <property type="entry name" value="Rieske [2Fe-2S] iron-sulphur domain"/>
    <property type="match status" value="1"/>
</dbReference>
<evidence type="ECO:0000313" key="8">
    <source>
        <dbReference type="EMBL" id="GGP79194.1"/>
    </source>
</evidence>
<evidence type="ECO:0000259" key="7">
    <source>
        <dbReference type="PROSITE" id="PS51296"/>
    </source>
</evidence>
<dbReference type="InterPro" id="IPR036922">
    <property type="entry name" value="Rieske_2Fe-2S_sf"/>
</dbReference>
<dbReference type="PANTHER" id="PTHR13847">
    <property type="entry name" value="SARCOSINE DEHYDROGENASE-RELATED"/>
    <property type="match status" value="1"/>
</dbReference>
<dbReference type="InterPro" id="IPR036188">
    <property type="entry name" value="FAD/NAD-bd_sf"/>
</dbReference>
<dbReference type="PRINTS" id="PR00162">
    <property type="entry name" value="RIESKE"/>
</dbReference>
<keyword evidence="9" id="KW-1185">Reference proteome</keyword>
<dbReference type="RefSeq" id="WP_189244723.1">
    <property type="nucleotide sequence ID" value="NZ_BMQJ01000001.1"/>
</dbReference>
<evidence type="ECO:0000256" key="4">
    <source>
        <dbReference type="ARBA" id="ARBA00023014"/>
    </source>
</evidence>
<dbReference type="Proteomes" id="UP000611554">
    <property type="component" value="Unassembled WGS sequence"/>
</dbReference>
<evidence type="ECO:0000313" key="9">
    <source>
        <dbReference type="Proteomes" id="UP000611554"/>
    </source>
</evidence>
<dbReference type="EMBL" id="BMQJ01000001">
    <property type="protein sequence ID" value="GGP79194.1"/>
    <property type="molecule type" value="Genomic_DNA"/>
</dbReference>
<proteinExistence type="predicted"/>
<dbReference type="InterPro" id="IPR038010">
    <property type="entry name" value="YhfW_C"/>
</dbReference>
<dbReference type="Pfam" id="PF00355">
    <property type="entry name" value="Rieske"/>
    <property type="match status" value="1"/>
</dbReference>
<sequence length="534" mass="55919">MTTQSYWMESAPGRPHATLVQDLEVDVVVVGAGITGLSAAWELQRAGRTVAVVEAGQVAGGVTGNTTAKLTAQHTRIYAHLEKSAGAEAARLYAASQQAAIEHLVGTAHELGIDAEVERMPAFTYAEAADGAEELCAEAEAAARAGLPASFVTETPLPFPVAGAVRVDGQAQFHPRRYLLGLVDALVAGGALVFEHSRVTELSESDPCRVTTADGVTVTARDVVVATHYPVFDRALLFSRMEPSRELVVAAAVPADRAPEGMFVTTEDNTRSVRTAPYGEGRRLLIVTGEAFKPGAGRVGDRFARLASWMADRFGAEQVSHRWAAQDDHTTDRLPFVGLLHPGARHAYVATGFGGWGMSNGVMAGRLLAELITGGDSPWAGLYDPRRLHPVREAGAALRMQATVARHFVADRFGAGPAGDAEALRPGESAVLKIGGERCAVHRDDAGRLHAVSAVCTHMGCVVGFNDAERAWECPCHGSRFGVDGEVLQGPATEPLAPVEGLATGPEAGPPYGSAGAGGSQPSAPSHRSGPKTS</sequence>
<keyword evidence="1" id="KW-0001">2Fe-2S</keyword>
<evidence type="ECO:0000256" key="1">
    <source>
        <dbReference type="ARBA" id="ARBA00022714"/>
    </source>
</evidence>
<gene>
    <name evidence="8" type="ORF">GCM10010140_04540</name>
</gene>
<feature type="region of interest" description="Disordered" evidence="6">
    <location>
        <begin position="487"/>
        <end position="534"/>
    </location>
</feature>
<feature type="domain" description="Rieske" evidence="7">
    <location>
        <begin position="416"/>
        <end position="500"/>
    </location>
</feature>
<dbReference type="Gene3D" id="3.50.50.60">
    <property type="entry name" value="FAD/NAD(P)-binding domain"/>
    <property type="match status" value="1"/>
</dbReference>
<keyword evidence="2" id="KW-0479">Metal-binding</keyword>
<dbReference type="Gene3D" id="3.30.9.10">
    <property type="entry name" value="D-Amino Acid Oxidase, subunit A, domain 2"/>
    <property type="match status" value="1"/>
</dbReference>
<keyword evidence="3" id="KW-0408">Iron</keyword>
<evidence type="ECO:0000256" key="5">
    <source>
        <dbReference type="ARBA" id="ARBA00023157"/>
    </source>
</evidence>
<keyword evidence="4" id="KW-0411">Iron-sulfur</keyword>
<organism evidence="8 9">
    <name type="scientific">Streptosporangium pseudovulgare</name>
    <dbReference type="NCBI Taxonomy" id="35765"/>
    <lineage>
        <taxon>Bacteria</taxon>
        <taxon>Bacillati</taxon>
        <taxon>Actinomycetota</taxon>
        <taxon>Actinomycetes</taxon>
        <taxon>Streptosporangiales</taxon>
        <taxon>Streptosporangiaceae</taxon>
        <taxon>Streptosporangium</taxon>
    </lineage>
</organism>
<dbReference type="InterPro" id="IPR005805">
    <property type="entry name" value="Rieske_Fe-S_prot_C"/>
</dbReference>
<protein>
    <submittedName>
        <fullName evidence="8">Iron-sulfur-binding protein</fullName>
    </submittedName>
</protein>
<accession>A0ABQ2QHN2</accession>
<dbReference type="CDD" id="cd03477">
    <property type="entry name" value="Rieske_YhfW_C"/>
    <property type="match status" value="1"/>
</dbReference>
<reference evidence="9" key="1">
    <citation type="journal article" date="2019" name="Int. J. Syst. Evol. Microbiol.">
        <title>The Global Catalogue of Microorganisms (GCM) 10K type strain sequencing project: providing services to taxonomists for standard genome sequencing and annotation.</title>
        <authorList>
            <consortium name="The Broad Institute Genomics Platform"/>
            <consortium name="The Broad Institute Genome Sequencing Center for Infectious Disease"/>
            <person name="Wu L."/>
            <person name="Ma J."/>
        </authorList>
    </citation>
    <scope>NUCLEOTIDE SEQUENCE [LARGE SCALE GENOMIC DNA]</scope>
    <source>
        <strain evidence="9">JCM 3115</strain>
    </source>
</reference>
<feature type="compositionally biased region" description="Low complexity" evidence="6">
    <location>
        <begin position="505"/>
        <end position="526"/>
    </location>
</feature>
<keyword evidence="5" id="KW-1015">Disulfide bond</keyword>
<name>A0ABQ2QHN2_9ACTN</name>
<dbReference type="PROSITE" id="PS51296">
    <property type="entry name" value="RIESKE"/>
    <property type="match status" value="1"/>
</dbReference>
<evidence type="ECO:0000256" key="2">
    <source>
        <dbReference type="ARBA" id="ARBA00022723"/>
    </source>
</evidence>
<dbReference type="Pfam" id="PF01266">
    <property type="entry name" value="DAO"/>
    <property type="match status" value="1"/>
</dbReference>
<dbReference type="SUPFAM" id="SSF51905">
    <property type="entry name" value="FAD/NAD(P)-binding domain"/>
    <property type="match status" value="1"/>
</dbReference>
<comment type="caution">
    <text evidence="8">The sequence shown here is derived from an EMBL/GenBank/DDBJ whole genome shotgun (WGS) entry which is preliminary data.</text>
</comment>
<evidence type="ECO:0000256" key="6">
    <source>
        <dbReference type="SAM" id="MobiDB-lite"/>
    </source>
</evidence>
<dbReference type="SUPFAM" id="SSF50022">
    <property type="entry name" value="ISP domain"/>
    <property type="match status" value="1"/>
</dbReference>
<dbReference type="InterPro" id="IPR006076">
    <property type="entry name" value="FAD-dep_OxRdtase"/>
</dbReference>
<evidence type="ECO:0000256" key="3">
    <source>
        <dbReference type="ARBA" id="ARBA00023004"/>
    </source>
</evidence>
<dbReference type="InterPro" id="IPR017941">
    <property type="entry name" value="Rieske_2Fe-2S"/>
</dbReference>
<dbReference type="PANTHER" id="PTHR13847:SF274">
    <property type="entry name" value="RIESKE 2FE-2S IRON-SULFUR PROTEIN YHFW-RELATED"/>
    <property type="match status" value="1"/>
</dbReference>